<evidence type="ECO:0000313" key="1">
    <source>
        <dbReference type="EMBL" id="KKL01011.1"/>
    </source>
</evidence>
<gene>
    <name evidence="1" type="ORF">LCGC14_2627560</name>
</gene>
<dbReference type="EMBL" id="LAZR01044984">
    <property type="protein sequence ID" value="KKL01011.1"/>
    <property type="molecule type" value="Genomic_DNA"/>
</dbReference>
<reference evidence="1" key="1">
    <citation type="journal article" date="2015" name="Nature">
        <title>Complex archaea that bridge the gap between prokaryotes and eukaryotes.</title>
        <authorList>
            <person name="Spang A."/>
            <person name="Saw J.H."/>
            <person name="Jorgensen S.L."/>
            <person name="Zaremba-Niedzwiedzka K."/>
            <person name="Martijn J."/>
            <person name="Lind A.E."/>
            <person name="van Eijk R."/>
            <person name="Schleper C."/>
            <person name="Guy L."/>
            <person name="Ettema T.J."/>
        </authorList>
    </citation>
    <scope>NUCLEOTIDE SEQUENCE</scope>
</reference>
<organism evidence="1">
    <name type="scientific">marine sediment metagenome</name>
    <dbReference type="NCBI Taxonomy" id="412755"/>
    <lineage>
        <taxon>unclassified sequences</taxon>
        <taxon>metagenomes</taxon>
        <taxon>ecological metagenomes</taxon>
    </lineage>
</organism>
<proteinExistence type="predicted"/>
<sequence>GEGALATHIAEAYVNKTKGIEYK</sequence>
<accession>A0A0F9A165</accession>
<comment type="caution">
    <text evidence="1">The sequence shown here is derived from an EMBL/GenBank/DDBJ whole genome shotgun (WGS) entry which is preliminary data.</text>
</comment>
<name>A0A0F9A165_9ZZZZ</name>
<feature type="non-terminal residue" evidence="1">
    <location>
        <position position="1"/>
    </location>
</feature>
<protein>
    <submittedName>
        <fullName evidence="1">Uncharacterized protein</fullName>
    </submittedName>
</protein>
<dbReference type="AlphaFoldDB" id="A0A0F9A165"/>